<feature type="transmembrane region" description="Helical" evidence="12">
    <location>
        <begin position="58"/>
        <end position="84"/>
    </location>
</feature>
<evidence type="ECO:0000256" key="10">
    <source>
        <dbReference type="ARBA" id="ARBA00023136"/>
    </source>
</evidence>
<dbReference type="PANTHER" id="PTHR48438">
    <property type="entry name" value="ALPHA-(1,3)-FUCOSYLTRANSFERASE C-RELATED"/>
    <property type="match status" value="1"/>
</dbReference>
<evidence type="ECO:0000256" key="11">
    <source>
        <dbReference type="ARBA" id="ARBA00023180"/>
    </source>
</evidence>
<feature type="domain" description="Fucosyltransferase C-terminal" evidence="13">
    <location>
        <begin position="222"/>
        <end position="393"/>
    </location>
</feature>
<comment type="caution">
    <text evidence="15">The sequence shown here is derived from an EMBL/GenBank/DDBJ whole genome shotgun (WGS) entry which is preliminary data.</text>
</comment>
<evidence type="ECO:0000256" key="12">
    <source>
        <dbReference type="RuleBase" id="RU003832"/>
    </source>
</evidence>
<dbReference type="SUPFAM" id="SSF53756">
    <property type="entry name" value="UDP-Glycosyltransferase/glycogen phosphorylase"/>
    <property type="match status" value="2"/>
</dbReference>
<comment type="pathway">
    <text evidence="2">Protein modification; protein glycosylation.</text>
</comment>
<protein>
    <recommendedName>
        <fullName evidence="12">Fucosyltransferase</fullName>
        <ecNumber evidence="12">2.4.1.-</ecNumber>
    </recommendedName>
</protein>
<evidence type="ECO:0000256" key="2">
    <source>
        <dbReference type="ARBA" id="ARBA00004922"/>
    </source>
</evidence>
<evidence type="ECO:0000256" key="1">
    <source>
        <dbReference type="ARBA" id="ARBA00004323"/>
    </source>
</evidence>
<evidence type="ECO:0000256" key="5">
    <source>
        <dbReference type="ARBA" id="ARBA00022679"/>
    </source>
</evidence>
<dbReference type="InterPro" id="IPR038577">
    <property type="entry name" value="GT10-like_C_sf"/>
</dbReference>
<dbReference type="InterPro" id="IPR001503">
    <property type="entry name" value="Glyco_trans_10"/>
</dbReference>
<dbReference type="InterPro" id="IPR031481">
    <property type="entry name" value="Glyco_tran_10_N"/>
</dbReference>
<evidence type="ECO:0000256" key="7">
    <source>
        <dbReference type="ARBA" id="ARBA00022968"/>
    </source>
</evidence>
<dbReference type="Gene3D" id="3.40.50.11660">
    <property type="entry name" value="Glycosyl transferase family 10, C-terminal domain"/>
    <property type="match status" value="1"/>
</dbReference>
<evidence type="ECO:0000256" key="3">
    <source>
        <dbReference type="ARBA" id="ARBA00008919"/>
    </source>
</evidence>
<keyword evidence="16" id="KW-1185">Reference proteome</keyword>
<keyword evidence="9 12" id="KW-0333">Golgi apparatus</keyword>
<keyword evidence="7" id="KW-0735">Signal-anchor</keyword>
<keyword evidence="4 12" id="KW-0328">Glycosyltransferase</keyword>
<feature type="domain" description="Fucosyltransferase N-terminal" evidence="14">
    <location>
        <begin position="96"/>
        <end position="202"/>
    </location>
</feature>
<dbReference type="EMBL" id="CALNXK010000003">
    <property type="protein sequence ID" value="CAH3035272.1"/>
    <property type="molecule type" value="Genomic_DNA"/>
</dbReference>
<dbReference type="InterPro" id="IPR055270">
    <property type="entry name" value="Glyco_tran_10_C"/>
</dbReference>
<dbReference type="Proteomes" id="UP001159405">
    <property type="component" value="Unassembled WGS sequence"/>
</dbReference>
<comment type="similarity">
    <text evidence="3 12">Belongs to the glycosyltransferase 10 family.</text>
</comment>
<evidence type="ECO:0000256" key="4">
    <source>
        <dbReference type="ARBA" id="ARBA00022676"/>
    </source>
</evidence>
<evidence type="ECO:0000259" key="13">
    <source>
        <dbReference type="Pfam" id="PF00852"/>
    </source>
</evidence>
<keyword evidence="11" id="KW-0325">Glycoprotein</keyword>
<keyword evidence="8 12" id="KW-1133">Transmembrane helix</keyword>
<evidence type="ECO:0000259" key="14">
    <source>
        <dbReference type="Pfam" id="PF17039"/>
    </source>
</evidence>
<organism evidence="15 16">
    <name type="scientific">Porites lobata</name>
    <dbReference type="NCBI Taxonomy" id="104759"/>
    <lineage>
        <taxon>Eukaryota</taxon>
        <taxon>Metazoa</taxon>
        <taxon>Cnidaria</taxon>
        <taxon>Anthozoa</taxon>
        <taxon>Hexacorallia</taxon>
        <taxon>Scleractinia</taxon>
        <taxon>Fungiina</taxon>
        <taxon>Poritidae</taxon>
        <taxon>Porites</taxon>
    </lineage>
</organism>
<evidence type="ECO:0000256" key="6">
    <source>
        <dbReference type="ARBA" id="ARBA00022692"/>
    </source>
</evidence>
<dbReference type="EC" id="2.4.1.-" evidence="12"/>
<evidence type="ECO:0000313" key="16">
    <source>
        <dbReference type="Proteomes" id="UP001159405"/>
    </source>
</evidence>
<proteinExistence type="inferred from homology"/>
<accession>A0ABN8MVZ2</accession>
<name>A0ABN8MVZ2_9CNID</name>
<gene>
    <name evidence="15" type="ORF">PLOB_00025080</name>
</gene>
<keyword evidence="6 12" id="KW-0812">Transmembrane</keyword>
<dbReference type="Pfam" id="PF00852">
    <property type="entry name" value="Glyco_transf_10"/>
    <property type="match status" value="1"/>
</dbReference>
<reference evidence="15 16" key="1">
    <citation type="submission" date="2022-05" db="EMBL/GenBank/DDBJ databases">
        <authorList>
            <consortium name="Genoscope - CEA"/>
            <person name="William W."/>
        </authorList>
    </citation>
    <scope>NUCLEOTIDE SEQUENCE [LARGE SCALE GENOMIC DNA]</scope>
</reference>
<dbReference type="Pfam" id="PF17039">
    <property type="entry name" value="Glyco_tran_10_N"/>
    <property type="match status" value="1"/>
</dbReference>
<evidence type="ECO:0000256" key="8">
    <source>
        <dbReference type="ARBA" id="ARBA00022989"/>
    </source>
</evidence>
<dbReference type="PANTHER" id="PTHR48438:SF1">
    <property type="entry name" value="ALPHA-(1,3)-FUCOSYLTRANSFERASE C-RELATED"/>
    <property type="match status" value="1"/>
</dbReference>
<feature type="non-terminal residue" evidence="15">
    <location>
        <position position="1"/>
    </location>
</feature>
<evidence type="ECO:0000256" key="9">
    <source>
        <dbReference type="ARBA" id="ARBA00023034"/>
    </source>
</evidence>
<keyword evidence="5 12" id="KW-0808">Transferase</keyword>
<evidence type="ECO:0000313" key="15">
    <source>
        <dbReference type="EMBL" id="CAH3035272.1"/>
    </source>
</evidence>
<keyword evidence="10 12" id="KW-0472">Membrane</keyword>
<comment type="subcellular location">
    <subcellularLocation>
        <location evidence="1">Golgi apparatus membrane</location>
        <topology evidence="1">Single-pass type II membrane protein</topology>
    </subcellularLocation>
    <subcellularLocation>
        <location evidence="12">Golgi apparatus</location>
        <location evidence="12">Golgi stack membrane</location>
        <topology evidence="12">Single-pass type II membrane protein</topology>
    </subcellularLocation>
</comment>
<sequence>VFGAKPSTIWPTTSLDTCEVPCRISDDKSSLLQSDAVIFHGRDMPETMPTRRTTNQRWIVINTVLMLTASFATFYILTVVIPLLRGILTLADTSQKRKVILFYTTVFGAKPSTIWPTTSLDACEVPCRISDDKSSLLQSDAVIFHGRDMPETMPTRRTTNQRWVYFIQENPHYTSPEPLKYNGMFNWTMTYKRSSDVWAPYGTYRTPLALPLFLLTERDFAAKKTRLAAWASSHCSSTGFLREQYVEKLQLYIPVDVFGNCNPRGPRCPRGSNMCNALLKKYKFYLAFENAFCEDYITEKYWEQALKHDMIPVVMGGANYDELVVPKSYINVLDFSSVESLACYLKTLDANSTAYNEYFYWKKQYEVLSTAPWCRLCEMLHNQSLPNKVYWDLGSFWGVKENCMRFSNKIKDQI</sequence>